<organism evidence="2 3">
    <name type="scientific">Characodon lateralis</name>
    <dbReference type="NCBI Taxonomy" id="208331"/>
    <lineage>
        <taxon>Eukaryota</taxon>
        <taxon>Metazoa</taxon>
        <taxon>Chordata</taxon>
        <taxon>Craniata</taxon>
        <taxon>Vertebrata</taxon>
        <taxon>Euteleostomi</taxon>
        <taxon>Actinopterygii</taxon>
        <taxon>Neopterygii</taxon>
        <taxon>Teleostei</taxon>
        <taxon>Neoteleostei</taxon>
        <taxon>Acanthomorphata</taxon>
        <taxon>Ovalentaria</taxon>
        <taxon>Atherinomorphae</taxon>
        <taxon>Cyprinodontiformes</taxon>
        <taxon>Goodeidae</taxon>
        <taxon>Characodon</taxon>
    </lineage>
</organism>
<sequence>MERILTILRRIQQRASDNLLNREGLLLQPKGLEARWGERLRVGGDIGGEGKRRAEGALMTERATGETDGGLSEHDENFSVQDRPI</sequence>
<evidence type="ECO:0000256" key="1">
    <source>
        <dbReference type="SAM" id="MobiDB-lite"/>
    </source>
</evidence>
<gene>
    <name evidence="2" type="ORF">CHARACLAT_017037</name>
</gene>
<comment type="caution">
    <text evidence="2">The sequence shown here is derived from an EMBL/GenBank/DDBJ whole genome shotgun (WGS) entry which is preliminary data.</text>
</comment>
<evidence type="ECO:0000313" key="3">
    <source>
        <dbReference type="Proteomes" id="UP001352852"/>
    </source>
</evidence>
<keyword evidence="3" id="KW-1185">Reference proteome</keyword>
<dbReference type="EMBL" id="JAHUTJ010009606">
    <property type="protein sequence ID" value="MED6267930.1"/>
    <property type="molecule type" value="Genomic_DNA"/>
</dbReference>
<accession>A0ABU7D1D8</accession>
<dbReference type="Proteomes" id="UP001352852">
    <property type="component" value="Unassembled WGS sequence"/>
</dbReference>
<feature type="region of interest" description="Disordered" evidence="1">
    <location>
        <begin position="46"/>
        <end position="85"/>
    </location>
</feature>
<proteinExistence type="predicted"/>
<feature type="compositionally biased region" description="Basic and acidic residues" evidence="1">
    <location>
        <begin position="46"/>
        <end position="55"/>
    </location>
</feature>
<protein>
    <submittedName>
        <fullName evidence="2">Uncharacterized protein</fullName>
    </submittedName>
</protein>
<reference evidence="2 3" key="1">
    <citation type="submission" date="2021-06" db="EMBL/GenBank/DDBJ databases">
        <authorList>
            <person name="Palmer J.M."/>
        </authorList>
    </citation>
    <scope>NUCLEOTIDE SEQUENCE [LARGE SCALE GENOMIC DNA]</scope>
    <source>
        <strain evidence="2 3">CL_MEX2019</strain>
        <tissue evidence="2">Muscle</tissue>
    </source>
</reference>
<name>A0ABU7D1D8_9TELE</name>
<evidence type="ECO:0000313" key="2">
    <source>
        <dbReference type="EMBL" id="MED6267930.1"/>
    </source>
</evidence>